<keyword evidence="4 10" id="KW-0808">Transferase</keyword>
<dbReference type="PANTHER" id="PTHR12586">
    <property type="entry name" value="CDP-DIACYLGLYCEROL--SERINE O-PHOSPHATIDYLTRANSFERASE"/>
    <property type="match status" value="1"/>
</dbReference>
<gene>
    <name evidence="12" type="ORF">PCHAJ_000132300</name>
</gene>
<reference evidence="12 13" key="1">
    <citation type="submission" date="2016-08" db="EMBL/GenBank/DDBJ databases">
        <authorList>
            <consortium name="Pathogen Informatics"/>
        </authorList>
    </citation>
    <scope>NUCLEOTIDE SEQUENCE [LARGE SCALE GENOMIC DNA]</scope>
    <source>
        <strain evidence="12 13">AJ</strain>
    </source>
</reference>
<name>A0A1C6XAZ5_PLACU</name>
<proteinExistence type="inferred from homology"/>
<comment type="similarity">
    <text evidence="2 10">Belongs to the CDP-alcohol phosphatidyltransferase class-II family.</text>
</comment>
<keyword evidence="8 10" id="KW-1208">Phospholipid metabolism</keyword>
<dbReference type="EC" id="2.7.8.5" evidence="10"/>
<dbReference type="InterPro" id="IPR001736">
    <property type="entry name" value="PLipase_D/transphosphatidylase"/>
</dbReference>
<dbReference type="Proteomes" id="UP000507163">
    <property type="component" value="Chromosome 7"/>
</dbReference>
<keyword evidence="10" id="KW-0496">Mitochondrion</keyword>
<dbReference type="AlphaFoldDB" id="A0A1C6XAZ5"/>
<dbReference type="PANTHER" id="PTHR12586:SF1">
    <property type="entry name" value="CDP-DIACYLGLYCEROL--GLYCEROL-3-PHOSPHATE 3-PHOSPHATIDYLTRANSFERASE, MITOCHONDRIAL"/>
    <property type="match status" value="1"/>
</dbReference>
<dbReference type="UniPathway" id="UPA00084">
    <property type="reaction ID" value="UER00503"/>
</dbReference>
<keyword evidence="10" id="KW-0067">ATP-binding</keyword>
<evidence type="ECO:0000256" key="2">
    <source>
        <dbReference type="ARBA" id="ARBA00010682"/>
    </source>
</evidence>
<keyword evidence="5" id="KW-0677">Repeat</keyword>
<evidence type="ECO:0000256" key="7">
    <source>
        <dbReference type="ARBA" id="ARBA00023209"/>
    </source>
</evidence>
<dbReference type="GO" id="GO:0032049">
    <property type="term" value="P:cardiolipin biosynthetic process"/>
    <property type="evidence" value="ECO:0007669"/>
    <property type="project" value="InterPro"/>
</dbReference>
<evidence type="ECO:0000256" key="6">
    <source>
        <dbReference type="ARBA" id="ARBA00023098"/>
    </source>
</evidence>
<evidence type="ECO:0000256" key="4">
    <source>
        <dbReference type="ARBA" id="ARBA00022679"/>
    </source>
</evidence>
<comment type="subcellular location">
    <subcellularLocation>
        <location evidence="10">Mitochondrion</location>
    </subcellularLocation>
</comment>
<dbReference type="InterPro" id="IPR016270">
    <property type="entry name" value="PGS1"/>
</dbReference>
<comment type="pathway">
    <text evidence="1 10">Phospholipid metabolism; phosphatidylglycerol biosynthesis; phosphatidylglycerol from CDP-diacylglycerol: step 1/2.</text>
</comment>
<dbReference type="GO" id="GO:0008444">
    <property type="term" value="F:CDP-diacylglycerol-glycerol-3-phosphate 3-phosphatidyltransferase activity"/>
    <property type="evidence" value="ECO:0007669"/>
    <property type="project" value="UniProtKB-EC"/>
</dbReference>
<evidence type="ECO:0000256" key="8">
    <source>
        <dbReference type="ARBA" id="ARBA00023264"/>
    </source>
</evidence>
<keyword evidence="6 10" id="KW-0443">Lipid metabolism</keyword>
<comment type="function">
    <text evidence="10">Functions in the biosynthesis of the anionic phospholipids phosphatidylglycerol and cardiolipin.</text>
</comment>
<dbReference type="SUPFAM" id="SSF56024">
    <property type="entry name" value="Phospholipase D/nuclease"/>
    <property type="match status" value="1"/>
</dbReference>
<dbReference type="EMBL" id="LT608173">
    <property type="protein sequence ID" value="SCM00823.1"/>
    <property type="molecule type" value="Genomic_DNA"/>
</dbReference>
<protein>
    <recommendedName>
        <fullName evidence="10">CDP-diacylglycerol--glycerol-3-phosphate 3-phosphatidyltransferase</fullName>
        <ecNumber evidence="10">2.7.8.5</ecNumber>
    </recommendedName>
</protein>
<dbReference type="PROSITE" id="PS50035">
    <property type="entry name" value="PLD"/>
    <property type="match status" value="1"/>
</dbReference>
<comment type="catalytic activity">
    <reaction evidence="9 10">
        <text>a CDP-1,2-diacyl-sn-glycerol + sn-glycerol 3-phosphate = a 1,2-diacyl-sn-glycero-3-phospho-(1'-sn-glycero-3'-phosphate) + CMP + H(+)</text>
        <dbReference type="Rhea" id="RHEA:12593"/>
        <dbReference type="ChEBI" id="CHEBI:15378"/>
        <dbReference type="ChEBI" id="CHEBI:57597"/>
        <dbReference type="ChEBI" id="CHEBI:58332"/>
        <dbReference type="ChEBI" id="CHEBI:60110"/>
        <dbReference type="ChEBI" id="CHEBI:60377"/>
        <dbReference type="EC" id="2.7.8.5"/>
    </reaction>
</comment>
<dbReference type="Gene3D" id="3.30.870.10">
    <property type="entry name" value="Endonuclease Chain A"/>
    <property type="match status" value="2"/>
</dbReference>
<evidence type="ECO:0000259" key="11">
    <source>
        <dbReference type="PROSITE" id="PS50035"/>
    </source>
</evidence>
<dbReference type="GO" id="GO:0005739">
    <property type="term" value="C:mitochondrion"/>
    <property type="evidence" value="ECO:0007669"/>
    <property type="project" value="UniProtKB-SubCell"/>
</dbReference>
<dbReference type="Pfam" id="PF13091">
    <property type="entry name" value="PLDc_2"/>
    <property type="match status" value="1"/>
</dbReference>
<evidence type="ECO:0000256" key="9">
    <source>
        <dbReference type="ARBA" id="ARBA00048586"/>
    </source>
</evidence>
<feature type="domain" description="PLD phosphodiesterase" evidence="11">
    <location>
        <begin position="126"/>
        <end position="152"/>
    </location>
</feature>
<accession>A0A1C6XAZ5</accession>
<evidence type="ECO:0000256" key="5">
    <source>
        <dbReference type="ARBA" id="ARBA00022737"/>
    </source>
</evidence>
<evidence type="ECO:0000256" key="1">
    <source>
        <dbReference type="ARBA" id="ARBA00005042"/>
    </source>
</evidence>
<dbReference type="GO" id="GO:0005524">
    <property type="term" value="F:ATP binding"/>
    <property type="evidence" value="ECO:0007669"/>
    <property type="project" value="UniProtKB-KW"/>
</dbReference>
<dbReference type="CDD" id="cd09135">
    <property type="entry name" value="PLDc_PGS1_euk_1"/>
    <property type="match status" value="1"/>
</dbReference>
<evidence type="ECO:0000313" key="12">
    <source>
        <dbReference type="EMBL" id="SCM00823.1"/>
    </source>
</evidence>
<sequence length="622" mass="73116">MPLKFIIHDPKITVLQTPEEFFKTLKTLVKNSRERIVISSLYIGTGELEKEFVDNIIDNKNIKDIQVDILLDKQRGTRPEGKQKETSISILSKLFKYGNNINISLFHNPLLGAMLYNILPHRANEALGVMHMKIYMGDDTLIMSGANLNNSYLTNRKDRYFLIENKLLANSIYKIVNCVQQMSFSLNPDLTVDWRSDLINPLIESYLYREQFYRRIRFILREVQKDISEYNINTFGTDFVTHNNDNTLLHSDKEMEKNNDQQNEYTQAYDINNFSTSFNISEKKSDSHLHNIGNNTTEHDSKTNNHIPSKINNFFYPLYEKKKKIVTIELGMQCPFSIPPIYDDTDMLEDTLKNIEKYNQSLIVASAYFNFTKPILKLFRRIYDNLFPKKGRIHFITAAQSANSFYKSQGITYYIPLAYSIIADRCIEFVTSNFLNLFKIVKKTPNLEQKLYNATNIYLEYHKPEWTFHSKGMWIIDNFGNSENDKKHVCSEKCEQNIQKLENNSYNLENCLNMSEFCDYKKSVYKQILSDESNNINQLLEPPECMPWGTVIGSSNYGRRASYRDLEMGFIIKTNDPNLRKQFQEELNNIYKSSKYVNMVDLKSRYSPWQLYVLNIFFRRML</sequence>
<evidence type="ECO:0000313" key="13">
    <source>
        <dbReference type="Proteomes" id="UP000507163"/>
    </source>
</evidence>
<evidence type="ECO:0000256" key="3">
    <source>
        <dbReference type="ARBA" id="ARBA00022516"/>
    </source>
</evidence>
<dbReference type="CDD" id="cd09137">
    <property type="entry name" value="PLDc_PGS1_euk_2"/>
    <property type="match status" value="1"/>
</dbReference>
<organism evidence="12 13">
    <name type="scientific">Plasmodium chabaudi chabaudi</name>
    <dbReference type="NCBI Taxonomy" id="31271"/>
    <lineage>
        <taxon>Eukaryota</taxon>
        <taxon>Sar</taxon>
        <taxon>Alveolata</taxon>
        <taxon>Apicomplexa</taxon>
        <taxon>Aconoidasida</taxon>
        <taxon>Haemosporida</taxon>
        <taxon>Plasmodiidae</taxon>
        <taxon>Plasmodium</taxon>
        <taxon>Plasmodium (Vinckeia)</taxon>
    </lineage>
</organism>
<evidence type="ECO:0000256" key="10">
    <source>
        <dbReference type="RuleBase" id="RU365024"/>
    </source>
</evidence>
<dbReference type="InterPro" id="IPR025202">
    <property type="entry name" value="PLD-like_dom"/>
</dbReference>
<keyword evidence="10" id="KW-0547">Nucleotide-binding</keyword>
<keyword evidence="7 10" id="KW-0594">Phospholipid biosynthesis</keyword>
<keyword evidence="3 10" id="KW-0444">Lipid biosynthesis</keyword>